<keyword evidence="1" id="KW-0472">Membrane</keyword>
<evidence type="ECO:0000313" key="3">
    <source>
        <dbReference type="Proteomes" id="UP000245802"/>
    </source>
</evidence>
<dbReference type="Proteomes" id="UP000245802">
    <property type="component" value="Chromosome"/>
</dbReference>
<protein>
    <submittedName>
        <fullName evidence="2">Uncharacterized protein</fullName>
    </submittedName>
</protein>
<keyword evidence="1" id="KW-1133">Transmembrane helix</keyword>
<keyword evidence="3" id="KW-1185">Reference proteome</keyword>
<dbReference type="EMBL" id="CP025958">
    <property type="protein sequence ID" value="AWM40522.1"/>
    <property type="molecule type" value="Genomic_DNA"/>
</dbReference>
<evidence type="ECO:0000256" key="1">
    <source>
        <dbReference type="SAM" id="Phobius"/>
    </source>
</evidence>
<proteinExistence type="predicted"/>
<evidence type="ECO:0000313" key="2">
    <source>
        <dbReference type="EMBL" id="AWM40522.1"/>
    </source>
</evidence>
<dbReference type="KEGG" id="gog:C1280_28410"/>
<dbReference type="AlphaFoldDB" id="A0A2Z3H7Z0"/>
<sequence length="70" mass="8242">MIAGTALRPDEFTFAFNHERGFPELKVKFGGLNGWSVLLGFGLLLFIFFIVRFYPEEYYRHYRKSSVTDK</sequence>
<reference evidence="2 3" key="1">
    <citation type="submission" date="2018-01" db="EMBL/GenBank/DDBJ databases">
        <title>G. obscuriglobus.</title>
        <authorList>
            <person name="Franke J."/>
            <person name="Blomberg W."/>
            <person name="Selmecki A."/>
        </authorList>
    </citation>
    <scope>NUCLEOTIDE SEQUENCE [LARGE SCALE GENOMIC DNA]</scope>
    <source>
        <strain evidence="2 3">DSM 5831</strain>
    </source>
</reference>
<organism evidence="2 3">
    <name type="scientific">Gemmata obscuriglobus</name>
    <dbReference type="NCBI Taxonomy" id="114"/>
    <lineage>
        <taxon>Bacteria</taxon>
        <taxon>Pseudomonadati</taxon>
        <taxon>Planctomycetota</taxon>
        <taxon>Planctomycetia</taxon>
        <taxon>Gemmatales</taxon>
        <taxon>Gemmataceae</taxon>
        <taxon>Gemmata</taxon>
    </lineage>
</organism>
<name>A0A2Z3H7Z0_9BACT</name>
<feature type="transmembrane region" description="Helical" evidence="1">
    <location>
        <begin position="35"/>
        <end position="54"/>
    </location>
</feature>
<keyword evidence="1" id="KW-0812">Transmembrane</keyword>
<accession>A0A2Z3H7Z0</accession>
<gene>
    <name evidence="2" type="ORF">C1280_28410</name>
</gene>